<keyword evidence="2" id="KW-0418">Kinase</keyword>
<dbReference type="InterPro" id="IPR002575">
    <property type="entry name" value="Aminoglycoside_PTrfase"/>
</dbReference>
<accession>A0A2T6CJI4</accession>
<gene>
    <name evidence="2" type="ORF">C8N31_101321</name>
</gene>
<reference evidence="2 3" key="1">
    <citation type="submission" date="2018-04" db="EMBL/GenBank/DDBJ databases">
        <title>Genomic Encyclopedia of Archaeal and Bacterial Type Strains, Phase II (KMG-II): from individual species to whole genera.</title>
        <authorList>
            <person name="Goeker M."/>
        </authorList>
    </citation>
    <scope>NUCLEOTIDE SEQUENCE [LARGE SCALE GENOMIC DNA]</scope>
    <source>
        <strain evidence="2 3">DSM 12244</strain>
    </source>
</reference>
<name>A0A2T6CJI4_9RHOB</name>
<dbReference type="EMBL" id="QBKU01000001">
    <property type="protein sequence ID" value="PTX75665.1"/>
    <property type="molecule type" value="Genomic_DNA"/>
</dbReference>
<dbReference type="Pfam" id="PF01636">
    <property type="entry name" value="APH"/>
    <property type="match status" value="1"/>
</dbReference>
<evidence type="ECO:0000259" key="1">
    <source>
        <dbReference type="Pfam" id="PF01636"/>
    </source>
</evidence>
<proteinExistence type="predicted"/>
<comment type="caution">
    <text evidence="2">The sequence shown here is derived from an EMBL/GenBank/DDBJ whole genome shotgun (WGS) entry which is preliminary data.</text>
</comment>
<evidence type="ECO:0000313" key="3">
    <source>
        <dbReference type="Proteomes" id="UP000244092"/>
    </source>
</evidence>
<dbReference type="SUPFAM" id="SSF56112">
    <property type="entry name" value="Protein kinase-like (PK-like)"/>
    <property type="match status" value="1"/>
</dbReference>
<sequence>MCHCAGLMAIGQVKGMDRQTQAQLAKLAPIFDALGERAVDLTVLGSGAQASVWRIRTDRADYALRVLKPGAPGLNPAVDARLRKALVECGAAVVRPVLTSDDVATPEVAAQWVLDDFVDGRPLSGPLTMQQADDLGRSLWVLHNFDHDRWADIPASLPVPLSVFGDGNGGFRMGGDMDQYQGLLRRTLTEEKACLAVCHGDLHADQVLRKRDGGIAILDFGLARRCDYRWDLAAIFLAYGRDSFDGVLAGYQGKTAVDDVLPFAQALAIAALMRGRAKAAAAQVFLNQYPVQLDT</sequence>
<dbReference type="Proteomes" id="UP000244092">
    <property type="component" value="Unassembled WGS sequence"/>
</dbReference>
<protein>
    <submittedName>
        <fullName evidence="2">Ser/Thr protein kinase RdoA (MazF antagonist)</fullName>
    </submittedName>
</protein>
<evidence type="ECO:0000313" key="2">
    <source>
        <dbReference type="EMBL" id="PTX75665.1"/>
    </source>
</evidence>
<keyword evidence="2" id="KW-0808">Transferase</keyword>
<feature type="domain" description="Aminoglycoside phosphotransferase" evidence="1">
    <location>
        <begin position="41"/>
        <end position="252"/>
    </location>
</feature>
<dbReference type="Gene3D" id="3.90.1200.10">
    <property type="match status" value="1"/>
</dbReference>
<dbReference type="GO" id="GO:0016301">
    <property type="term" value="F:kinase activity"/>
    <property type="evidence" value="ECO:0007669"/>
    <property type="project" value="UniProtKB-KW"/>
</dbReference>
<organism evidence="2 3">
    <name type="scientific">Sulfitobacter mediterraneus</name>
    <dbReference type="NCBI Taxonomy" id="83219"/>
    <lineage>
        <taxon>Bacteria</taxon>
        <taxon>Pseudomonadati</taxon>
        <taxon>Pseudomonadota</taxon>
        <taxon>Alphaproteobacteria</taxon>
        <taxon>Rhodobacterales</taxon>
        <taxon>Roseobacteraceae</taxon>
        <taxon>Sulfitobacter</taxon>
    </lineage>
</organism>
<dbReference type="AlphaFoldDB" id="A0A2T6CJI4"/>
<dbReference type="InterPro" id="IPR011009">
    <property type="entry name" value="Kinase-like_dom_sf"/>
</dbReference>